<evidence type="ECO:0000259" key="9">
    <source>
        <dbReference type="Pfam" id="PF13231"/>
    </source>
</evidence>
<feature type="transmembrane region" description="Helical" evidence="8">
    <location>
        <begin position="234"/>
        <end position="258"/>
    </location>
</feature>
<keyword evidence="2" id="KW-1003">Cell membrane</keyword>
<proteinExistence type="predicted"/>
<gene>
    <name evidence="10" type="ORF">A2V69_01670</name>
</gene>
<evidence type="ECO:0000256" key="1">
    <source>
        <dbReference type="ARBA" id="ARBA00004651"/>
    </source>
</evidence>
<accession>A0A1G2F5L1</accession>
<keyword evidence="6 8" id="KW-1133">Transmembrane helix</keyword>
<dbReference type="PANTHER" id="PTHR33908">
    <property type="entry name" value="MANNOSYLTRANSFERASE YKCB-RELATED"/>
    <property type="match status" value="1"/>
</dbReference>
<dbReference type="GO" id="GO:0005886">
    <property type="term" value="C:plasma membrane"/>
    <property type="evidence" value="ECO:0007669"/>
    <property type="project" value="UniProtKB-SubCell"/>
</dbReference>
<dbReference type="STRING" id="1801990.A2V69_01670"/>
<evidence type="ECO:0000256" key="4">
    <source>
        <dbReference type="ARBA" id="ARBA00022679"/>
    </source>
</evidence>
<feature type="transmembrane region" description="Helical" evidence="8">
    <location>
        <begin position="441"/>
        <end position="464"/>
    </location>
</feature>
<feature type="transmembrane region" description="Helical" evidence="8">
    <location>
        <begin position="409"/>
        <end position="429"/>
    </location>
</feature>
<feature type="transmembrane region" description="Helical" evidence="8">
    <location>
        <begin position="381"/>
        <end position="397"/>
    </location>
</feature>
<evidence type="ECO:0000256" key="6">
    <source>
        <dbReference type="ARBA" id="ARBA00022989"/>
    </source>
</evidence>
<evidence type="ECO:0000313" key="10">
    <source>
        <dbReference type="EMBL" id="OGZ33217.1"/>
    </source>
</evidence>
<feature type="transmembrane region" description="Helical" evidence="8">
    <location>
        <begin position="134"/>
        <end position="153"/>
    </location>
</feature>
<protein>
    <recommendedName>
        <fullName evidence="9">Glycosyltransferase RgtA/B/C/D-like domain-containing protein</fullName>
    </recommendedName>
</protein>
<keyword evidence="3" id="KW-0328">Glycosyltransferase</keyword>
<dbReference type="InterPro" id="IPR038731">
    <property type="entry name" value="RgtA/B/C-like"/>
</dbReference>
<name>A0A1G2F5L1_9BACT</name>
<dbReference type="PANTHER" id="PTHR33908:SF11">
    <property type="entry name" value="MEMBRANE PROTEIN"/>
    <property type="match status" value="1"/>
</dbReference>
<feature type="transmembrane region" description="Helical" evidence="8">
    <location>
        <begin position="336"/>
        <end position="360"/>
    </location>
</feature>
<evidence type="ECO:0000256" key="7">
    <source>
        <dbReference type="ARBA" id="ARBA00023136"/>
    </source>
</evidence>
<evidence type="ECO:0000256" key="8">
    <source>
        <dbReference type="SAM" id="Phobius"/>
    </source>
</evidence>
<dbReference type="Pfam" id="PF13231">
    <property type="entry name" value="PMT_2"/>
    <property type="match status" value="1"/>
</dbReference>
<dbReference type="EMBL" id="MHMT01000003">
    <property type="protein sequence ID" value="OGZ33217.1"/>
    <property type="molecule type" value="Genomic_DNA"/>
</dbReference>
<feature type="transmembrane region" description="Helical" evidence="8">
    <location>
        <begin position="159"/>
        <end position="177"/>
    </location>
</feature>
<keyword evidence="7 8" id="KW-0472">Membrane</keyword>
<keyword evidence="4" id="KW-0808">Transferase</keyword>
<comment type="subcellular location">
    <subcellularLocation>
        <location evidence="1">Cell membrane</location>
        <topology evidence="1">Multi-pass membrane protein</topology>
    </subcellularLocation>
</comment>
<reference evidence="10 11" key="1">
    <citation type="journal article" date="2016" name="Nat. Commun.">
        <title>Thousands of microbial genomes shed light on interconnected biogeochemical processes in an aquifer system.</title>
        <authorList>
            <person name="Anantharaman K."/>
            <person name="Brown C.T."/>
            <person name="Hug L.A."/>
            <person name="Sharon I."/>
            <person name="Castelle C.J."/>
            <person name="Probst A.J."/>
            <person name="Thomas B.C."/>
            <person name="Singh A."/>
            <person name="Wilkins M.J."/>
            <person name="Karaoz U."/>
            <person name="Brodie E.L."/>
            <person name="Williams K.H."/>
            <person name="Hubbard S.S."/>
            <person name="Banfield J.F."/>
        </authorList>
    </citation>
    <scope>NUCLEOTIDE SEQUENCE [LARGE SCALE GENOMIC DNA]</scope>
</reference>
<feature type="domain" description="Glycosyltransferase RgtA/B/C/D-like" evidence="9">
    <location>
        <begin position="112"/>
        <end position="247"/>
    </location>
</feature>
<dbReference type="Proteomes" id="UP000177810">
    <property type="component" value="Unassembled WGS sequence"/>
</dbReference>
<comment type="caution">
    <text evidence="10">The sequence shown here is derived from an EMBL/GenBank/DDBJ whole genome shotgun (WGS) entry which is preliminary data.</text>
</comment>
<keyword evidence="5 8" id="KW-0812">Transmembrane</keyword>
<dbReference type="GO" id="GO:0016763">
    <property type="term" value="F:pentosyltransferase activity"/>
    <property type="evidence" value="ECO:0007669"/>
    <property type="project" value="TreeGrafter"/>
</dbReference>
<evidence type="ECO:0000256" key="5">
    <source>
        <dbReference type="ARBA" id="ARBA00022692"/>
    </source>
</evidence>
<evidence type="ECO:0000256" key="3">
    <source>
        <dbReference type="ARBA" id="ARBA00022676"/>
    </source>
</evidence>
<dbReference type="GO" id="GO:0009103">
    <property type="term" value="P:lipopolysaccharide biosynthetic process"/>
    <property type="evidence" value="ECO:0007669"/>
    <property type="project" value="UniProtKB-ARBA"/>
</dbReference>
<organism evidence="10 11">
    <name type="scientific">Candidatus Portnoybacteria bacterium RBG_13_40_8</name>
    <dbReference type="NCBI Taxonomy" id="1801990"/>
    <lineage>
        <taxon>Bacteria</taxon>
        <taxon>Candidatus Portnoyibacteriota</taxon>
    </lineage>
</organism>
<evidence type="ECO:0000256" key="2">
    <source>
        <dbReference type="ARBA" id="ARBA00022475"/>
    </source>
</evidence>
<dbReference type="AlphaFoldDB" id="A0A1G2F5L1"/>
<feature type="transmembrane region" description="Helical" evidence="8">
    <location>
        <begin position="189"/>
        <end position="222"/>
    </location>
</feature>
<sequence length="589" mass="68474">MKKLPAILAITLVAVMSILATISQKQESAIMDEVAHIPAGYSYLTQQDMRLNPEHPPLLKDLSAIPLLFINGINFPSQLKSWKDEVNSQWDFGFSFLYYSNNDADKIIFWSRLPMLLLLIALGFFIYKWTKELYGKWPALFAIFLFSFSPTFIAHGRYVTTDVGAAAAFFIAIYFFVKWLQLPTKKNLILAGIFFGLAQLIKFSLFLLVPYFGLLILIWIYIKWRENKNLLKPLINYCLKFALIMIIGYVLVYPIYLFHVAGYPAEKQISDTQYHSSHFPFRPAAKLVDWIVKKPILRPYAQYLLGLFMVFQRATGGNTTYFLGEVNNVGWFSYFPIVYAIKPPLALHIFTIIALLFLAWQVPKGFTRRIFSSFGPILKKYFPEIAMLIFLAVYWFVSIRSNLNIGVRHILPTFPFVYILISGQIKRIFEYVKNTQKATYIKILVGFLLFWYVLSSLNIFPYYLTHFNEIIGGAKNGYIYVTDSNLDWGQDLKRLAKWVDEQQIRKIKVDYFGGATAEYYLGDKFERWWADRDPKEARGSWLAISATFKQQNQAVPTKGFSKQTDFYMWLDRYQPVTVIGNSIFVYYIP</sequence>
<dbReference type="InterPro" id="IPR050297">
    <property type="entry name" value="LipidA_mod_glycosyltrf_83"/>
</dbReference>
<feature type="transmembrane region" description="Helical" evidence="8">
    <location>
        <begin position="107"/>
        <end position="127"/>
    </location>
</feature>
<evidence type="ECO:0000313" key="11">
    <source>
        <dbReference type="Proteomes" id="UP000177810"/>
    </source>
</evidence>